<evidence type="ECO:0000313" key="1">
    <source>
        <dbReference type="EMBL" id="WPL17947.1"/>
    </source>
</evidence>
<dbReference type="EMBL" id="CP121472">
    <property type="protein sequence ID" value="WPL17947.1"/>
    <property type="molecule type" value="Genomic_DNA"/>
</dbReference>
<sequence>MGAAVIGEIATNISIGDVLGEERTYIGEPIRGRFIRGNSGELVYHHHLLV</sequence>
<name>A0ABZ0SBW2_9GAMM</name>
<dbReference type="Proteomes" id="UP001432180">
    <property type="component" value="Chromosome"/>
</dbReference>
<accession>A0ABZ0SBW2</accession>
<organism evidence="1 2">
    <name type="scientific">Thiorhodovibrio winogradskyi</name>
    <dbReference type="NCBI Taxonomy" id="77007"/>
    <lineage>
        <taxon>Bacteria</taxon>
        <taxon>Pseudomonadati</taxon>
        <taxon>Pseudomonadota</taxon>
        <taxon>Gammaproteobacteria</taxon>
        <taxon>Chromatiales</taxon>
        <taxon>Chromatiaceae</taxon>
        <taxon>Thiorhodovibrio</taxon>
    </lineage>
</organism>
<keyword evidence="2" id="KW-1185">Reference proteome</keyword>
<reference evidence="1 2" key="1">
    <citation type="journal article" date="2023" name="Microorganisms">
        <title>Thiorhodovibrio frisius and Trv. litoralis spp. nov., Two Novel Members from a Clade of Fastidious Purple Sulfur Bacteria That Exhibit Unique Red-Shifted Light-Harvesting Capabilities.</title>
        <authorList>
            <person name="Methner A."/>
            <person name="Kuzyk S.B."/>
            <person name="Petersen J."/>
            <person name="Bauer S."/>
            <person name="Brinkmann H."/>
            <person name="Sichau K."/>
            <person name="Wanner G."/>
            <person name="Wolf J."/>
            <person name="Neumann-Schaal M."/>
            <person name="Henke P."/>
            <person name="Tank M."/>
            <person name="Sproer C."/>
            <person name="Bunk B."/>
            <person name="Overmann J."/>
        </authorList>
    </citation>
    <scope>NUCLEOTIDE SEQUENCE [LARGE SCALE GENOMIC DNA]</scope>
    <source>
        <strain evidence="1 2">DSM 6702</strain>
    </source>
</reference>
<proteinExistence type="predicted"/>
<gene>
    <name evidence="1" type="ORF">Thiowin_02990</name>
</gene>
<protein>
    <submittedName>
        <fullName evidence="1">Uncharacterized protein</fullName>
    </submittedName>
</protein>
<evidence type="ECO:0000313" key="2">
    <source>
        <dbReference type="Proteomes" id="UP001432180"/>
    </source>
</evidence>